<dbReference type="PIRSF" id="PIRSF036990">
    <property type="entry name" value="UCP036990_CBS_BON"/>
    <property type="match status" value="1"/>
</dbReference>
<dbReference type="Proteomes" id="UP000219167">
    <property type="component" value="Unassembled WGS sequence"/>
</dbReference>
<dbReference type="PANTHER" id="PTHR43080">
    <property type="entry name" value="CBS DOMAIN-CONTAINING PROTEIN CBSX3, MITOCHONDRIAL"/>
    <property type="match status" value="1"/>
</dbReference>
<organism evidence="4 5">
    <name type="scientific">Rhizobium subbaraonis</name>
    <dbReference type="NCBI Taxonomy" id="908946"/>
    <lineage>
        <taxon>Bacteria</taxon>
        <taxon>Pseudomonadati</taxon>
        <taxon>Pseudomonadota</taxon>
        <taxon>Alphaproteobacteria</taxon>
        <taxon>Hyphomicrobiales</taxon>
        <taxon>Rhizobiaceae</taxon>
        <taxon>Rhizobium/Agrobacterium group</taxon>
        <taxon>Rhizobium</taxon>
    </lineage>
</organism>
<proteinExistence type="predicted"/>
<evidence type="ECO:0000256" key="1">
    <source>
        <dbReference type="ARBA" id="ARBA00023122"/>
    </source>
</evidence>
<sequence length="217" mass="23388">MRVQDVMSTRLATISPEHSVWHAAQIMLTEHVSGLPVLDDAQALIGMVTEGDLLRRSELGTPLGDGGVQERARAYVKSRSWKVGALMSAPVLSIDEDAPLSQVAMLLGLNRIKRLPVLRDARLVGIVSRADLLKVISAGGPDAEIRGDAAVSRALRARLEEAGAVLRRQPELHVAAGRVHVAGTMRSQEEIDVVRMVVDSVVGSGFKDDLTVVKEPR</sequence>
<feature type="domain" description="CBS" evidence="3">
    <location>
        <begin position="7"/>
        <end position="63"/>
    </location>
</feature>
<reference evidence="4 5" key="1">
    <citation type="submission" date="2017-08" db="EMBL/GenBank/DDBJ databases">
        <authorList>
            <person name="de Groot N.N."/>
        </authorList>
    </citation>
    <scope>NUCLEOTIDE SEQUENCE [LARGE SCALE GENOMIC DNA]</scope>
    <source>
        <strain evidence="4 5">JC85</strain>
    </source>
</reference>
<keyword evidence="1 2" id="KW-0129">CBS domain</keyword>
<dbReference type="EMBL" id="OBQD01000003">
    <property type="protein sequence ID" value="SOC36702.1"/>
    <property type="molecule type" value="Genomic_DNA"/>
</dbReference>
<dbReference type="InterPro" id="IPR051257">
    <property type="entry name" value="Diverse_CBS-Domain"/>
</dbReference>
<dbReference type="CDD" id="cd04586">
    <property type="entry name" value="CBS_pair_BON_assoc"/>
    <property type="match status" value="1"/>
</dbReference>
<keyword evidence="5" id="KW-1185">Reference proteome</keyword>
<protein>
    <submittedName>
        <fullName evidence="4">CBS domain protein</fullName>
    </submittedName>
</protein>
<dbReference type="SMART" id="SM00116">
    <property type="entry name" value="CBS"/>
    <property type="match status" value="2"/>
</dbReference>
<feature type="domain" description="CBS" evidence="3">
    <location>
        <begin position="87"/>
        <end position="144"/>
    </location>
</feature>
<dbReference type="OrthoDB" id="9783590at2"/>
<dbReference type="Gene3D" id="3.10.580.10">
    <property type="entry name" value="CBS-domain"/>
    <property type="match status" value="1"/>
</dbReference>
<name>A0A285U4D5_9HYPH</name>
<dbReference type="Pfam" id="PF00571">
    <property type="entry name" value="CBS"/>
    <property type="match status" value="2"/>
</dbReference>
<dbReference type="RefSeq" id="WP_097136859.1">
    <property type="nucleotide sequence ID" value="NZ_OBQD01000003.1"/>
</dbReference>
<dbReference type="SUPFAM" id="SSF54631">
    <property type="entry name" value="CBS-domain pair"/>
    <property type="match status" value="1"/>
</dbReference>
<gene>
    <name evidence="4" type="ORF">SAMN05892877_10340</name>
</gene>
<evidence type="ECO:0000259" key="3">
    <source>
        <dbReference type="PROSITE" id="PS51371"/>
    </source>
</evidence>
<accession>A0A285U4D5</accession>
<dbReference type="InterPro" id="IPR000644">
    <property type="entry name" value="CBS_dom"/>
</dbReference>
<evidence type="ECO:0000256" key="2">
    <source>
        <dbReference type="PROSITE-ProRule" id="PRU00703"/>
    </source>
</evidence>
<evidence type="ECO:0000313" key="4">
    <source>
        <dbReference type="EMBL" id="SOC36702.1"/>
    </source>
</evidence>
<dbReference type="InterPro" id="IPR046342">
    <property type="entry name" value="CBS_dom_sf"/>
</dbReference>
<evidence type="ECO:0000313" key="5">
    <source>
        <dbReference type="Proteomes" id="UP000219167"/>
    </source>
</evidence>
<dbReference type="PROSITE" id="PS51371">
    <property type="entry name" value="CBS"/>
    <property type="match status" value="2"/>
</dbReference>
<dbReference type="InterPro" id="IPR017080">
    <property type="entry name" value="UCP036990_CBS_BON"/>
</dbReference>
<dbReference type="PANTHER" id="PTHR43080:SF26">
    <property type="entry name" value="REGULATORY PROTEIN"/>
    <property type="match status" value="1"/>
</dbReference>
<dbReference type="AlphaFoldDB" id="A0A285U4D5"/>